<dbReference type="EMBL" id="LMWN01000032">
    <property type="protein sequence ID" value="KUN03883.1"/>
    <property type="molecule type" value="Genomic_DNA"/>
</dbReference>
<dbReference type="InterPro" id="IPR015421">
    <property type="entry name" value="PyrdxlP-dep_Trfase_major"/>
</dbReference>
<dbReference type="PANTHER" id="PTHR43586">
    <property type="entry name" value="CYSTEINE DESULFURASE"/>
    <property type="match status" value="1"/>
</dbReference>
<dbReference type="AlphaFoldDB" id="A0A124HFH2"/>
<dbReference type="RefSeq" id="WP_067125532.1">
    <property type="nucleotide sequence ID" value="NZ_KQ948213.1"/>
</dbReference>
<evidence type="ECO:0000256" key="3">
    <source>
        <dbReference type="ARBA" id="ARBA00022898"/>
    </source>
</evidence>
<dbReference type="InterPro" id="IPR015424">
    <property type="entry name" value="PyrdxlP-dep_Trfase"/>
</dbReference>
<comment type="catalytic activity">
    <reaction evidence="4">
        <text>(sulfur carrier)-H + L-cysteine = (sulfur carrier)-SH + L-alanine</text>
        <dbReference type="Rhea" id="RHEA:43892"/>
        <dbReference type="Rhea" id="RHEA-COMP:14737"/>
        <dbReference type="Rhea" id="RHEA-COMP:14739"/>
        <dbReference type="ChEBI" id="CHEBI:29917"/>
        <dbReference type="ChEBI" id="CHEBI:35235"/>
        <dbReference type="ChEBI" id="CHEBI:57972"/>
        <dbReference type="ChEBI" id="CHEBI:64428"/>
        <dbReference type="EC" id="2.8.1.7"/>
    </reaction>
</comment>
<evidence type="ECO:0000256" key="1">
    <source>
        <dbReference type="ARBA" id="ARBA00001933"/>
    </source>
</evidence>
<evidence type="ECO:0000313" key="7">
    <source>
        <dbReference type="EMBL" id="KUN03883.1"/>
    </source>
</evidence>
<dbReference type="Gene3D" id="3.40.640.10">
    <property type="entry name" value="Type I PLP-dependent aspartate aminotransferase-like (Major domain)"/>
    <property type="match status" value="1"/>
</dbReference>
<evidence type="ECO:0000313" key="8">
    <source>
        <dbReference type="Proteomes" id="UP000053127"/>
    </source>
</evidence>
<organism evidence="7 8">
    <name type="scientific">Streptomyces yokosukanensis</name>
    <dbReference type="NCBI Taxonomy" id="67386"/>
    <lineage>
        <taxon>Bacteria</taxon>
        <taxon>Bacillati</taxon>
        <taxon>Actinomycetota</taxon>
        <taxon>Actinomycetes</taxon>
        <taxon>Kitasatosporales</taxon>
        <taxon>Streptomycetaceae</taxon>
        <taxon>Streptomyces</taxon>
    </lineage>
</organism>
<dbReference type="Pfam" id="PF00266">
    <property type="entry name" value="Aminotran_5"/>
    <property type="match status" value="1"/>
</dbReference>
<protein>
    <recommendedName>
        <fullName evidence="6">Aminotransferase class V domain-containing protein</fullName>
    </recommendedName>
</protein>
<dbReference type="SUPFAM" id="SSF53383">
    <property type="entry name" value="PLP-dependent transferases"/>
    <property type="match status" value="1"/>
</dbReference>
<dbReference type="InterPro" id="IPR015422">
    <property type="entry name" value="PyrdxlP-dep_Trfase_small"/>
</dbReference>
<comment type="similarity">
    <text evidence="2">Belongs to the class-V pyridoxal-phosphate-dependent aminotransferase family. Csd subfamily.</text>
</comment>
<dbReference type="STRING" id="67386.AQI95_20780"/>
<evidence type="ECO:0000256" key="4">
    <source>
        <dbReference type="ARBA" id="ARBA00050776"/>
    </source>
</evidence>
<comment type="caution">
    <text evidence="7">The sequence shown here is derived from an EMBL/GenBank/DDBJ whole genome shotgun (WGS) entry which is preliminary data.</text>
</comment>
<evidence type="ECO:0000259" key="6">
    <source>
        <dbReference type="Pfam" id="PF00266"/>
    </source>
</evidence>
<dbReference type="PANTHER" id="PTHR43586:SF8">
    <property type="entry name" value="CYSTEINE DESULFURASE 1, CHLOROPLASTIC"/>
    <property type="match status" value="1"/>
</dbReference>
<name>A0A124HFH2_9ACTN</name>
<keyword evidence="8" id="KW-1185">Reference proteome</keyword>
<dbReference type="OrthoDB" id="9808002at2"/>
<dbReference type="InterPro" id="IPR000192">
    <property type="entry name" value="Aminotrans_V_dom"/>
</dbReference>
<dbReference type="Proteomes" id="UP000053127">
    <property type="component" value="Unassembled WGS sequence"/>
</dbReference>
<dbReference type="Gene3D" id="3.90.1150.10">
    <property type="entry name" value="Aspartate Aminotransferase, domain 1"/>
    <property type="match status" value="1"/>
</dbReference>
<dbReference type="InterPro" id="IPR020578">
    <property type="entry name" value="Aminotrans_V_PyrdxlP_BS"/>
</dbReference>
<dbReference type="PROSITE" id="PS00595">
    <property type="entry name" value="AA_TRANSFER_CLASS_5"/>
    <property type="match status" value="1"/>
</dbReference>
<reference evidence="7 8" key="1">
    <citation type="submission" date="2015-10" db="EMBL/GenBank/DDBJ databases">
        <title>Draft genome sequence of Streptomyces yokosukanensis DSM 40224, type strain for the species Streptomyces yokosukanensis.</title>
        <authorList>
            <person name="Ruckert C."/>
            <person name="Winkler A."/>
            <person name="Kalinowski J."/>
            <person name="Kampfer P."/>
            <person name="Glaeser S."/>
        </authorList>
    </citation>
    <scope>NUCLEOTIDE SEQUENCE [LARGE SCALE GENOMIC DNA]</scope>
    <source>
        <strain evidence="7 8">DSM 40224</strain>
    </source>
</reference>
<comment type="cofactor">
    <cofactor evidence="1 5">
        <name>pyridoxal 5'-phosphate</name>
        <dbReference type="ChEBI" id="CHEBI:597326"/>
    </cofactor>
</comment>
<evidence type="ECO:0000256" key="5">
    <source>
        <dbReference type="RuleBase" id="RU004504"/>
    </source>
</evidence>
<sequence>MTAAVDFRADFPVLRRVVDAGPLVYLDNAATSLKPQSVIDAMAGYYDSVSANIHRGKHILSEEASERFEQVRARIAARLGVPPRNIVFTTNTTDGINLVASGLPLTETDLVAIPLDAHHSAQLPWRERCRTVWLAASPYATVDEESFRAALDRSPRVVVLTAASNVTGHTADLDRLTAQAREAGAWTVVDAAQLAPHRLPRIGESVDALAFSAHKMLGPTGIGVLYLSDRLIEELTPSKLGGGTVDWADEHEFRLRRAPYRFEPGTPNISGVYGLGAALEYLDAIGEAELAARDQDLLTVLLAQAKSRPYLTVLGGLSDRDRLPVLTVALRGVPDPSTIARALSDSYGVMCRSGYFCAQPYFAAHGQTAGLRIAPYLYNTEGEIEHTFAALDELHPLLAERAR</sequence>
<feature type="domain" description="Aminotransferase class V" evidence="6">
    <location>
        <begin position="24"/>
        <end position="385"/>
    </location>
</feature>
<keyword evidence="3" id="KW-0663">Pyridoxal phosphate</keyword>
<gene>
    <name evidence="7" type="ORF">AQI95_20780</name>
</gene>
<accession>A0A124HFH2</accession>
<dbReference type="GO" id="GO:0031071">
    <property type="term" value="F:cysteine desulfurase activity"/>
    <property type="evidence" value="ECO:0007669"/>
    <property type="project" value="UniProtKB-EC"/>
</dbReference>
<evidence type="ECO:0000256" key="2">
    <source>
        <dbReference type="ARBA" id="ARBA00010447"/>
    </source>
</evidence>
<proteinExistence type="inferred from homology"/>